<protein>
    <recommendedName>
        <fullName evidence="3">Myb-like domain-containing protein</fullName>
    </recommendedName>
</protein>
<evidence type="ECO:0008006" key="3">
    <source>
        <dbReference type="Google" id="ProtNLM"/>
    </source>
</evidence>
<reference evidence="1" key="1">
    <citation type="submission" date="2023-06" db="EMBL/GenBank/DDBJ databases">
        <title>Genome-scale phylogeny and comparative genomics of the fungal order Sordariales.</title>
        <authorList>
            <consortium name="Lawrence Berkeley National Laboratory"/>
            <person name="Hensen N."/>
            <person name="Bonometti L."/>
            <person name="Westerberg I."/>
            <person name="Brannstrom I.O."/>
            <person name="Guillou S."/>
            <person name="Cros-Aarteil S."/>
            <person name="Calhoun S."/>
            <person name="Haridas S."/>
            <person name="Kuo A."/>
            <person name="Mondo S."/>
            <person name="Pangilinan J."/>
            <person name="Riley R."/>
            <person name="LaButti K."/>
            <person name="Andreopoulos B."/>
            <person name="Lipzen A."/>
            <person name="Chen C."/>
            <person name="Yanf M."/>
            <person name="Daum C."/>
            <person name="Ng V."/>
            <person name="Clum A."/>
            <person name="Steindorff A."/>
            <person name="Ohm R."/>
            <person name="Martin F."/>
            <person name="Silar P."/>
            <person name="Natvig D."/>
            <person name="Lalanne C."/>
            <person name="Gautier V."/>
            <person name="Ament-velasquez S.L."/>
            <person name="Kruys A."/>
            <person name="Hutchinson M.I."/>
            <person name="Powell A.J."/>
            <person name="Barry K."/>
            <person name="Miller A.N."/>
            <person name="Grigoriev I.V."/>
            <person name="Debuchy R."/>
            <person name="Gladieux P."/>
            <person name="Thoren M.H."/>
            <person name="Johannesson H."/>
        </authorList>
    </citation>
    <scope>NUCLEOTIDE SEQUENCE</scope>
    <source>
        <strain evidence="1">SMH3187-1</strain>
    </source>
</reference>
<accession>A0AA40BTH5</accession>
<dbReference type="EMBL" id="JAUKUD010000006">
    <property type="protein sequence ID" value="KAK0740102.1"/>
    <property type="molecule type" value="Genomic_DNA"/>
</dbReference>
<evidence type="ECO:0000313" key="1">
    <source>
        <dbReference type="EMBL" id="KAK0740102.1"/>
    </source>
</evidence>
<evidence type="ECO:0000313" key="2">
    <source>
        <dbReference type="Proteomes" id="UP001172155"/>
    </source>
</evidence>
<dbReference type="AlphaFoldDB" id="A0AA40BTH5"/>
<organism evidence="1 2">
    <name type="scientific">Schizothecium vesticola</name>
    <dbReference type="NCBI Taxonomy" id="314040"/>
    <lineage>
        <taxon>Eukaryota</taxon>
        <taxon>Fungi</taxon>
        <taxon>Dikarya</taxon>
        <taxon>Ascomycota</taxon>
        <taxon>Pezizomycotina</taxon>
        <taxon>Sordariomycetes</taxon>
        <taxon>Sordariomycetidae</taxon>
        <taxon>Sordariales</taxon>
        <taxon>Schizotheciaceae</taxon>
        <taxon>Schizothecium</taxon>
    </lineage>
</organism>
<keyword evidence="2" id="KW-1185">Reference proteome</keyword>
<proteinExistence type="predicted"/>
<sequence>MKEKRLSWRAIAQQFPSRSPGAVEVWYYTELKTHPFCRAPQQLWCPDALSGRRCCQEE</sequence>
<gene>
    <name evidence="1" type="ORF">B0T18DRAFT_417204</name>
</gene>
<name>A0AA40BTH5_9PEZI</name>
<comment type="caution">
    <text evidence="1">The sequence shown here is derived from an EMBL/GenBank/DDBJ whole genome shotgun (WGS) entry which is preliminary data.</text>
</comment>
<dbReference type="Proteomes" id="UP001172155">
    <property type="component" value="Unassembled WGS sequence"/>
</dbReference>